<sequence>MTLNSTHTGGVANARRTRLPAGWSPASDVEAREYQVTDGPVANAHRSHAEEDPADGGES</sequence>
<organism evidence="2 3">
    <name type="scientific">Micromonospora inositola</name>
    <dbReference type="NCBI Taxonomy" id="47865"/>
    <lineage>
        <taxon>Bacteria</taxon>
        <taxon>Bacillati</taxon>
        <taxon>Actinomycetota</taxon>
        <taxon>Actinomycetes</taxon>
        <taxon>Micromonosporales</taxon>
        <taxon>Micromonosporaceae</taxon>
        <taxon>Micromonospora</taxon>
    </lineage>
</organism>
<dbReference type="Proteomes" id="UP000198221">
    <property type="component" value="Chromosome I"/>
</dbReference>
<accession>A0A1C5IY00</accession>
<evidence type="ECO:0000313" key="3">
    <source>
        <dbReference type="Proteomes" id="UP000198221"/>
    </source>
</evidence>
<reference evidence="3" key="1">
    <citation type="submission" date="2016-06" db="EMBL/GenBank/DDBJ databases">
        <authorList>
            <person name="Varghese N."/>
            <person name="Submissions Spin"/>
        </authorList>
    </citation>
    <scope>NUCLEOTIDE SEQUENCE [LARGE SCALE GENOMIC DNA]</scope>
    <source>
        <strain evidence="3">DSM 43819</strain>
    </source>
</reference>
<dbReference type="OrthoDB" id="3397088at2"/>
<dbReference type="RefSeq" id="WP_089013363.1">
    <property type="nucleotide sequence ID" value="NZ_LT607754.1"/>
</dbReference>
<gene>
    <name evidence="2" type="ORF">GA0070613_3653</name>
</gene>
<evidence type="ECO:0000313" key="2">
    <source>
        <dbReference type="EMBL" id="SCG63194.1"/>
    </source>
</evidence>
<dbReference type="AlphaFoldDB" id="A0A1C5IY00"/>
<proteinExistence type="predicted"/>
<dbReference type="EMBL" id="LT607754">
    <property type="protein sequence ID" value="SCG63194.1"/>
    <property type="molecule type" value="Genomic_DNA"/>
</dbReference>
<evidence type="ECO:0000256" key="1">
    <source>
        <dbReference type="SAM" id="MobiDB-lite"/>
    </source>
</evidence>
<protein>
    <submittedName>
        <fullName evidence="2">Uncharacterized protein</fullName>
    </submittedName>
</protein>
<keyword evidence="3" id="KW-1185">Reference proteome</keyword>
<name>A0A1C5IY00_9ACTN</name>
<feature type="region of interest" description="Disordered" evidence="1">
    <location>
        <begin position="1"/>
        <end position="59"/>
    </location>
</feature>